<dbReference type="SUPFAM" id="SSF109854">
    <property type="entry name" value="DinB/YfiT-like putative metalloenzymes"/>
    <property type="match status" value="1"/>
</dbReference>
<evidence type="ECO:0000259" key="1">
    <source>
        <dbReference type="Pfam" id="PF12867"/>
    </source>
</evidence>
<comment type="caution">
    <text evidence="2">The sequence shown here is derived from an EMBL/GenBank/DDBJ whole genome shotgun (WGS) entry which is preliminary data.</text>
</comment>
<gene>
    <name evidence="2" type="ORF">HPT30_27195</name>
</gene>
<dbReference type="RefSeq" id="WP_175374408.1">
    <property type="nucleotide sequence ID" value="NZ_JABWCS010000221.1"/>
</dbReference>
<reference evidence="2" key="1">
    <citation type="submission" date="2020-06" db="EMBL/GenBank/DDBJ databases">
        <title>Paenibacillus sp. nov., isolated from soil.</title>
        <authorList>
            <person name="Seo Y.L."/>
        </authorList>
    </citation>
    <scope>NUCLEOTIDE SEQUENCE [LARGE SCALE GENOMIC DNA]</scope>
    <source>
        <strain evidence="2">JW14</strain>
    </source>
</reference>
<dbReference type="EMBL" id="JABWCS010000221">
    <property type="protein sequence ID" value="NUU64041.1"/>
    <property type="molecule type" value="Genomic_DNA"/>
</dbReference>
<organism evidence="2 3">
    <name type="scientific">Paenibacillus agri</name>
    <dbReference type="NCBI Taxonomy" id="2744309"/>
    <lineage>
        <taxon>Bacteria</taxon>
        <taxon>Bacillati</taxon>
        <taxon>Bacillota</taxon>
        <taxon>Bacilli</taxon>
        <taxon>Bacillales</taxon>
        <taxon>Paenibacillaceae</taxon>
        <taxon>Paenibacillus</taxon>
    </lineage>
</organism>
<evidence type="ECO:0000313" key="3">
    <source>
        <dbReference type="Proteomes" id="UP000564806"/>
    </source>
</evidence>
<dbReference type="InterPro" id="IPR024775">
    <property type="entry name" value="DinB-like"/>
</dbReference>
<protein>
    <submittedName>
        <fullName evidence="2">DinB family protein</fullName>
    </submittedName>
</protein>
<accession>A0A850F1X3</accession>
<keyword evidence="3" id="KW-1185">Reference proteome</keyword>
<dbReference type="Gene3D" id="1.20.120.450">
    <property type="entry name" value="dinb family like domain"/>
    <property type="match status" value="1"/>
</dbReference>
<dbReference type="Pfam" id="PF12867">
    <property type="entry name" value="DinB_2"/>
    <property type="match status" value="1"/>
</dbReference>
<proteinExistence type="predicted"/>
<feature type="domain" description="DinB-like" evidence="1">
    <location>
        <begin position="21"/>
        <end position="150"/>
    </location>
</feature>
<evidence type="ECO:0000313" key="2">
    <source>
        <dbReference type="EMBL" id="NUU64041.1"/>
    </source>
</evidence>
<dbReference type="Proteomes" id="UP000564806">
    <property type="component" value="Unassembled WGS sequence"/>
</dbReference>
<dbReference type="InterPro" id="IPR034660">
    <property type="entry name" value="DinB/YfiT-like"/>
</dbReference>
<sequence length="154" mass="17838">MSTKNEIILGYGEWIHFAENLNKYEEQSWLTPLGPDKWTVKEVVGHIVLWDKYIHDEVTRAILHNSPLGLSDGEEIQEFNRKAGEWALSKTKDEILVDLISSREAVLEDLRAIPEEAFTTVYNDVDGNPFVLKDFIVEMTRHDHHHMGQVERVL</sequence>
<name>A0A850F1X3_9BACL</name>
<dbReference type="AlphaFoldDB" id="A0A850F1X3"/>